<dbReference type="SUPFAM" id="SSF51126">
    <property type="entry name" value="Pectin lyase-like"/>
    <property type="match status" value="1"/>
</dbReference>
<dbReference type="Pfam" id="PF13229">
    <property type="entry name" value="Beta_helix"/>
    <property type="match status" value="1"/>
</dbReference>
<dbReference type="InterPro" id="IPR039448">
    <property type="entry name" value="Beta_helix"/>
</dbReference>
<protein>
    <recommendedName>
        <fullName evidence="1">Right handed beta helix domain-containing protein</fullName>
    </recommendedName>
</protein>
<dbReference type="AlphaFoldDB" id="A0A2S7U4K7"/>
<dbReference type="EMBL" id="MQWA01000001">
    <property type="protein sequence ID" value="PQJ29949.1"/>
    <property type="molecule type" value="Genomic_DNA"/>
</dbReference>
<proteinExistence type="predicted"/>
<keyword evidence="3" id="KW-1185">Reference proteome</keyword>
<dbReference type="InterPro" id="IPR006626">
    <property type="entry name" value="PbH1"/>
</dbReference>
<feature type="domain" description="Right handed beta helix" evidence="1">
    <location>
        <begin position="39"/>
        <end position="156"/>
    </location>
</feature>
<organism evidence="2 3">
    <name type="scientific">Rubritalea profundi</name>
    <dbReference type="NCBI Taxonomy" id="1658618"/>
    <lineage>
        <taxon>Bacteria</taxon>
        <taxon>Pseudomonadati</taxon>
        <taxon>Verrucomicrobiota</taxon>
        <taxon>Verrucomicrobiia</taxon>
        <taxon>Verrucomicrobiales</taxon>
        <taxon>Rubritaleaceae</taxon>
        <taxon>Rubritalea</taxon>
    </lineage>
</organism>
<name>A0A2S7U4K7_9BACT</name>
<dbReference type="Proteomes" id="UP000239907">
    <property type="component" value="Unassembled WGS sequence"/>
</dbReference>
<comment type="caution">
    <text evidence="2">The sequence shown here is derived from an EMBL/GenBank/DDBJ whole genome shotgun (WGS) entry which is preliminary data.</text>
</comment>
<sequence length="180" mass="19352">MEISGSANHGMAVSGGLAKIEHCRFSGNHWDGLAVFGPTSSVHVNDSIFQGNADHGVDVWGGATALLESSVIERNSKSGVVVSGMKSLVTLVDVHSRANRECGIYLSLGASLTAERVEVSKNRFSGLIAQRINLLKWSKSDASSNGEFGYLMDRNSMQVLEGEFVGKENKLGLRSQKRLK</sequence>
<dbReference type="SMART" id="SM00710">
    <property type="entry name" value="PbH1"/>
    <property type="match status" value="3"/>
</dbReference>
<dbReference type="InterPro" id="IPR011050">
    <property type="entry name" value="Pectin_lyase_fold/virulence"/>
</dbReference>
<evidence type="ECO:0000313" key="2">
    <source>
        <dbReference type="EMBL" id="PQJ29949.1"/>
    </source>
</evidence>
<gene>
    <name evidence="2" type="ORF">BSZ32_16645</name>
</gene>
<reference evidence="2 3" key="1">
    <citation type="submission" date="2016-12" db="EMBL/GenBank/DDBJ databases">
        <title>Study of bacterial adaptation to deep sea.</title>
        <authorList>
            <person name="Song J."/>
            <person name="Yoshizawa S."/>
            <person name="Kogure K."/>
        </authorList>
    </citation>
    <scope>NUCLEOTIDE SEQUENCE [LARGE SCALE GENOMIC DNA]</scope>
    <source>
        <strain evidence="2 3">SAORIC-165</strain>
    </source>
</reference>
<accession>A0A2S7U4K7</accession>
<dbReference type="Gene3D" id="2.160.20.10">
    <property type="entry name" value="Single-stranded right-handed beta-helix, Pectin lyase-like"/>
    <property type="match status" value="1"/>
</dbReference>
<evidence type="ECO:0000313" key="3">
    <source>
        <dbReference type="Proteomes" id="UP000239907"/>
    </source>
</evidence>
<dbReference type="InterPro" id="IPR012334">
    <property type="entry name" value="Pectin_lyas_fold"/>
</dbReference>
<evidence type="ECO:0000259" key="1">
    <source>
        <dbReference type="Pfam" id="PF13229"/>
    </source>
</evidence>